<feature type="transmembrane region" description="Helical" evidence="9">
    <location>
        <begin position="306"/>
        <end position="324"/>
    </location>
</feature>
<keyword evidence="5 9" id="KW-0812">Transmembrane</keyword>
<feature type="transmembrane region" description="Helical" evidence="9">
    <location>
        <begin position="71"/>
        <end position="97"/>
    </location>
</feature>
<name>A0A9D1I269_9FIRM</name>
<dbReference type="GO" id="GO:0015297">
    <property type="term" value="F:antiporter activity"/>
    <property type="evidence" value="ECO:0007669"/>
    <property type="project" value="UniProtKB-KW"/>
</dbReference>
<feature type="transmembrane region" description="Helical" evidence="9">
    <location>
        <begin position="132"/>
        <end position="158"/>
    </location>
</feature>
<dbReference type="GO" id="GO:0005886">
    <property type="term" value="C:plasma membrane"/>
    <property type="evidence" value="ECO:0007669"/>
    <property type="project" value="UniProtKB-SubCell"/>
</dbReference>
<evidence type="ECO:0000256" key="6">
    <source>
        <dbReference type="ARBA" id="ARBA00022989"/>
    </source>
</evidence>
<reference evidence="11" key="2">
    <citation type="journal article" date="2021" name="PeerJ">
        <title>Extensive microbial diversity within the chicken gut microbiome revealed by metagenomics and culture.</title>
        <authorList>
            <person name="Gilroy R."/>
            <person name="Ravi A."/>
            <person name="Getino M."/>
            <person name="Pursley I."/>
            <person name="Horton D.L."/>
            <person name="Alikhan N.F."/>
            <person name="Baker D."/>
            <person name="Gharbi K."/>
            <person name="Hall N."/>
            <person name="Watson M."/>
            <person name="Adriaenssens E.M."/>
            <person name="Foster-Nyarko E."/>
            <person name="Jarju S."/>
            <person name="Secka A."/>
            <person name="Antonio M."/>
            <person name="Oren A."/>
            <person name="Chaudhuri R.R."/>
            <person name="La Ragione R."/>
            <person name="Hildebrand F."/>
            <person name="Pallen M.J."/>
        </authorList>
    </citation>
    <scope>NUCLEOTIDE SEQUENCE</scope>
    <source>
        <strain evidence="11">11300</strain>
    </source>
</reference>
<evidence type="ECO:0000259" key="10">
    <source>
        <dbReference type="Pfam" id="PF03553"/>
    </source>
</evidence>
<feature type="transmembrane region" description="Helical" evidence="9">
    <location>
        <begin position="103"/>
        <end position="120"/>
    </location>
</feature>
<comment type="caution">
    <text evidence="11">The sequence shown here is derived from an EMBL/GenBank/DDBJ whole genome shotgun (WGS) entry which is preliminary data.</text>
</comment>
<evidence type="ECO:0000313" key="12">
    <source>
        <dbReference type="Proteomes" id="UP000824091"/>
    </source>
</evidence>
<evidence type="ECO:0000256" key="7">
    <source>
        <dbReference type="ARBA" id="ARBA00023136"/>
    </source>
</evidence>
<proteinExistence type="inferred from homology"/>
<feature type="transmembrane region" description="Helical" evidence="9">
    <location>
        <begin position="344"/>
        <end position="368"/>
    </location>
</feature>
<comment type="subcellular location">
    <subcellularLocation>
        <location evidence="1">Cell membrane</location>
        <topology evidence="1">Multi-pass membrane protein</topology>
    </subcellularLocation>
</comment>
<keyword evidence="6 9" id="KW-1133">Transmembrane helix</keyword>
<accession>A0A9D1I269</accession>
<reference evidence="11" key="1">
    <citation type="submission" date="2020-10" db="EMBL/GenBank/DDBJ databases">
        <authorList>
            <person name="Gilroy R."/>
        </authorList>
    </citation>
    <scope>NUCLEOTIDE SEQUENCE</scope>
    <source>
        <strain evidence="11">11300</strain>
    </source>
</reference>
<dbReference type="Proteomes" id="UP000824091">
    <property type="component" value="Unassembled WGS sequence"/>
</dbReference>
<evidence type="ECO:0000256" key="1">
    <source>
        <dbReference type="ARBA" id="ARBA00004651"/>
    </source>
</evidence>
<keyword evidence="4" id="KW-1003">Cell membrane</keyword>
<organism evidence="11 12">
    <name type="scientific">Candidatus Fimisoma avicola</name>
    <dbReference type="NCBI Taxonomy" id="2840826"/>
    <lineage>
        <taxon>Bacteria</taxon>
        <taxon>Bacillati</taxon>
        <taxon>Bacillota</taxon>
        <taxon>Clostridia</taxon>
        <taxon>Eubacteriales</taxon>
        <taxon>Candidatus Fimisoma</taxon>
    </lineage>
</organism>
<gene>
    <name evidence="11" type="ORF">IAD16_01380</name>
</gene>
<evidence type="ECO:0000256" key="8">
    <source>
        <dbReference type="ARBA" id="ARBA00038435"/>
    </source>
</evidence>
<dbReference type="PANTHER" id="PTHR33451">
    <property type="entry name" value="MALATE-2H(+)/NA(+)-LACTATE ANTIPORTER"/>
    <property type="match status" value="1"/>
</dbReference>
<feature type="transmembrane region" description="Helical" evidence="9">
    <location>
        <begin position="230"/>
        <end position="249"/>
    </location>
</feature>
<sequence>MTLNFRQSCLLLAGVAIIMLGGIFLWDMPISILLLLEAVFTGIVAIAKKIPYEQLQKTIFDSISAIISPILILLLIGGLVASWIMCGTVPTLIYIGLKAIDPSIFLIVTFLMCSLTSMLIGTSWGTISTLGIAFMGISNGLGAAPIYTVSAIVSGAILGDKMSPLSSSVVLACQLTGCGPIDNMKALARTNGPCFLLSLLIYGYIGFFTKSAGSGSADTSGLLSALTGEFTINILTLLPPALLIVLILLKVPTIPTFVAGVLAGAAEALLIQGYPVEDVAQGLLSGYDFAEDPVVNQLLNYGGMDGMASILTMLMFAAAFGGIIKKLGVIDCLLGKIFGDSGNVFRIITSSAIVHAVCFVVTGNYYAINSILAPSLNEIYDRHGLPRENVSAILLDTGTGISPLVPWSATSIFVSGTLGYASLDYCLFAPILWLAVVIYPAVGFIQWKKKRRLSAFSDRAGHKE</sequence>
<dbReference type="InterPro" id="IPR052180">
    <property type="entry name" value="NhaC_Na-H+_Antiporter"/>
</dbReference>
<protein>
    <recommendedName>
        <fullName evidence="10">Na+/H+ antiporter NhaC-like C-terminal domain-containing protein</fullName>
    </recommendedName>
</protein>
<evidence type="ECO:0000256" key="2">
    <source>
        <dbReference type="ARBA" id="ARBA00022448"/>
    </source>
</evidence>
<keyword evidence="3" id="KW-0050">Antiport</keyword>
<dbReference type="EMBL" id="DVMO01000021">
    <property type="protein sequence ID" value="HIU27016.1"/>
    <property type="molecule type" value="Genomic_DNA"/>
</dbReference>
<evidence type="ECO:0000256" key="3">
    <source>
        <dbReference type="ARBA" id="ARBA00022449"/>
    </source>
</evidence>
<feature type="domain" description="Na+/H+ antiporter NhaC-like C-terminal" evidence="10">
    <location>
        <begin position="16"/>
        <end position="178"/>
    </location>
</feature>
<evidence type="ECO:0000256" key="5">
    <source>
        <dbReference type="ARBA" id="ARBA00022692"/>
    </source>
</evidence>
<keyword evidence="2" id="KW-0813">Transport</keyword>
<evidence type="ECO:0000313" key="11">
    <source>
        <dbReference type="EMBL" id="HIU27016.1"/>
    </source>
</evidence>
<feature type="transmembrane region" description="Helical" evidence="9">
    <location>
        <begin position="193"/>
        <end position="210"/>
    </location>
</feature>
<dbReference type="AlphaFoldDB" id="A0A9D1I269"/>
<dbReference type="Pfam" id="PF03553">
    <property type="entry name" value="Na_H_antiporter"/>
    <property type="match status" value="2"/>
</dbReference>
<dbReference type="InterPro" id="IPR018461">
    <property type="entry name" value="Na/H_Antiport_NhaC-like_C"/>
</dbReference>
<evidence type="ECO:0000256" key="9">
    <source>
        <dbReference type="SAM" id="Phobius"/>
    </source>
</evidence>
<comment type="similarity">
    <text evidence="8">Belongs to the NhaC Na(+)/H(+) (TC 2.A.35) antiporter family.</text>
</comment>
<dbReference type="PANTHER" id="PTHR33451:SF5">
    <property type="entry name" value="NA+_H+ ANTIPORTER"/>
    <property type="match status" value="1"/>
</dbReference>
<keyword evidence="7 9" id="KW-0472">Membrane</keyword>
<feature type="transmembrane region" description="Helical" evidence="9">
    <location>
        <begin position="427"/>
        <end position="447"/>
    </location>
</feature>
<evidence type="ECO:0000256" key="4">
    <source>
        <dbReference type="ARBA" id="ARBA00022475"/>
    </source>
</evidence>
<feature type="domain" description="Na+/H+ antiporter NhaC-like C-terminal" evidence="10">
    <location>
        <begin position="182"/>
        <end position="443"/>
    </location>
</feature>
<feature type="transmembrane region" description="Helical" evidence="9">
    <location>
        <begin position="256"/>
        <end position="274"/>
    </location>
</feature>
<feature type="transmembrane region" description="Helical" evidence="9">
    <location>
        <begin position="9"/>
        <end position="26"/>
    </location>
</feature>